<proteinExistence type="predicted"/>
<dbReference type="AlphaFoldDB" id="A0A1R4AZU6"/>
<organism evidence="2 3">
    <name type="scientific">Vibrio palustris</name>
    <dbReference type="NCBI Taxonomy" id="1918946"/>
    <lineage>
        <taxon>Bacteria</taxon>
        <taxon>Pseudomonadati</taxon>
        <taxon>Pseudomonadota</taxon>
        <taxon>Gammaproteobacteria</taxon>
        <taxon>Vibrionales</taxon>
        <taxon>Vibrionaceae</taxon>
        <taxon>Vibrio</taxon>
    </lineage>
</organism>
<feature type="chain" id="PRO_5013204187" evidence="1">
    <location>
        <begin position="19"/>
        <end position="184"/>
    </location>
</feature>
<keyword evidence="3" id="KW-1185">Reference proteome</keyword>
<protein>
    <submittedName>
        <fullName evidence="2">Uncharacterized protein</fullName>
    </submittedName>
</protein>
<dbReference type="Proteomes" id="UP000189475">
    <property type="component" value="Unassembled WGS sequence"/>
</dbReference>
<dbReference type="RefSeq" id="WP_077311282.1">
    <property type="nucleotide sequence ID" value="NZ_AP024887.1"/>
</dbReference>
<dbReference type="EMBL" id="FUFT01000001">
    <property type="protein sequence ID" value="SJL82196.1"/>
    <property type="molecule type" value="Genomic_DNA"/>
</dbReference>
<evidence type="ECO:0000313" key="3">
    <source>
        <dbReference type="Proteomes" id="UP000189475"/>
    </source>
</evidence>
<gene>
    <name evidence="2" type="ORF">VPAL9027_00107</name>
</gene>
<reference evidence="2 3" key="1">
    <citation type="submission" date="2017-02" db="EMBL/GenBank/DDBJ databases">
        <authorList>
            <person name="Peterson S.W."/>
        </authorList>
    </citation>
    <scope>NUCLEOTIDE SEQUENCE [LARGE SCALE GENOMIC DNA]</scope>
    <source>
        <strain evidence="2 3">CECT 9027</strain>
    </source>
</reference>
<evidence type="ECO:0000256" key="1">
    <source>
        <dbReference type="SAM" id="SignalP"/>
    </source>
</evidence>
<accession>A0A1R4AZU6</accession>
<evidence type="ECO:0000313" key="2">
    <source>
        <dbReference type="EMBL" id="SJL82196.1"/>
    </source>
</evidence>
<dbReference type="OrthoDB" id="9812702at2"/>
<keyword evidence="1" id="KW-0732">Signal</keyword>
<sequence>MRSLITLCVLVMSSHAYAIDTFSAIPTSAQKMVTTVFNQLNIQDASDQQKMALYKDAQVFLDDEWSGYLVSPSNLTLFKAKKNPVTIIEVVLNTQSHGIIFLDYTYFPSHKHIYVAKKEVRYGDSKSAVAIYQKGKKDTQHMVLLNEGWNRANLKKKGTLDYTTLNIDAPHGAVVYNSYSIIEL</sequence>
<name>A0A1R4AZU6_9VIBR</name>
<feature type="signal peptide" evidence="1">
    <location>
        <begin position="1"/>
        <end position="18"/>
    </location>
</feature>
<dbReference type="STRING" id="1918946.VPAL9027_00107"/>